<evidence type="ECO:0000256" key="9">
    <source>
        <dbReference type="NCBIfam" id="TIGR01400"/>
    </source>
</evidence>
<dbReference type="EMBL" id="PVLR01000030">
    <property type="protein sequence ID" value="PRD68444.1"/>
    <property type="molecule type" value="Genomic_DNA"/>
</dbReference>
<feature type="transmembrane region" description="Helical" evidence="10">
    <location>
        <begin position="12"/>
        <end position="32"/>
    </location>
</feature>
<evidence type="ECO:0000256" key="5">
    <source>
        <dbReference type="ARBA" id="ARBA00022692"/>
    </source>
</evidence>
<evidence type="ECO:0000313" key="12">
    <source>
        <dbReference type="EMBL" id="PRD68444.1"/>
    </source>
</evidence>
<evidence type="ECO:0000313" key="11">
    <source>
        <dbReference type="EMBL" id="MYZ52872.1"/>
    </source>
</evidence>
<evidence type="ECO:0000256" key="6">
    <source>
        <dbReference type="ARBA" id="ARBA00022989"/>
    </source>
</evidence>
<keyword evidence="8 10" id="KW-0975">Bacterial flagellum</keyword>
<sequence length="262" mass="28229">MVEFTSTQLFGWVSAFLWPLTRILGVIASAPLLSHRSIPTRVKLGLGLLLAMLVAPALPPFPEQDPLSWAGLLILAQQMLIGLAIGFVLRIIFTGVELAGEMIGMTMGLGFATFFDPGSQGRSSVISQFLSLLLLLLFLGSDLHLLLIEALVESFTLLPITTEPVQRGGLQQIAYWGARIFGLGLQLAMPALTALLITNMALGVLTRAAPQLNLFGIGFPVTMTVGFVMIMLSLPYWSQPMLEALREGLAMVRQVTLALSPA</sequence>
<dbReference type="GO" id="GO:0005886">
    <property type="term" value="C:plasma membrane"/>
    <property type="evidence" value="ECO:0007669"/>
    <property type="project" value="UniProtKB-SubCell"/>
</dbReference>
<keyword evidence="13" id="KW-1185">Reference proteome</keyword>
<dbReference type="RefSeq" id="WP_105730012.1">
    <property type="nucleotide sequence ID" value="NZ_DAIPCI010000007.1"/>
</dbReference>
<comment type="subcellular location">
    <subcellularLocation>
        <location evidence="10">Cell membrane</location>
        <topology evidence="10">Multi-pass membrane protein</topology>
    </subcellularLocation>
    <subcellularLocation>
        <location evidence="10">Bacterial flagellum basal body</location>
    </subcellularLocation>
</comment>
<evidence type="ECO:0000256" key="1">
    <source>
        <dbReference type="ARBA" id="ARBA00002578"/>
    </source>
</evidence>
<dbReference type="AlphaFoldDB" id="A0A2S9KDE2"/>
<feature type="transmembrane region" description="Helical" evidence="10">
    <location>
        <begin position="127"/>
        <end position="152"/>
    </location>
</feature>
<dbReference type="GO" id="GO:0009425">
    <property type="term" value="C:bacterial-type flagellum basal body"/>
    <property type="evidence" value="ECO:0007669"/>
    <property type="project" value="UniProtKB-SubCell"/>
</dbReference>
<reference evidence="11 14" key="2">
    <citation type="submission" date="2019-09" db="EMBL/GenBank/DDBJ databases">
        <title>Identification of Malikia spinosa a prominent benzene-, toluene-, and ethylbenzene-degrading bacterium: enrichment, isolation and whole genome sequencing.</title>
        <authorList>
            <person name="Tancsics A."/>
            <person name="Revesz F."/>
            <person name="Kriszt B."/>
        </authorList>
    </citation>
    <scope>NUCLEOTIDE SEQUENCE [LARGE SCALE GENOMIC DNA]</scope>
    <source>
        <strain evidence="11 14">AB6</strain>
    </source>
</reference>
<dbReference type="OrthoDB" id="9797790at2"/>
<protein>
    <recommendedName>
        <fullName evidence="3 9">Flagellar biosynthetic protein FliR</fullName>
    </recommendedName>
</protein>
<accession>A0A2S9KDE2</accession>
<dbReference type="InterPro" id="IPR006303">
    <property type="entry name" value="FliR"/>
</dbReference>
<evidence type="ECO:0000256" key="10">
    <source>
        <dbReference type="RuleBase" id="RU362071"/>
    </source>
</evidence>
<keyword evidence="4 10" id="KW-1003">Cell membrane</keyword>
<dbReference type="GO" id="GO:0006605">
    <property type="term" value="P:protein targeting"/>
    <property type="evidence" value="ECO:0007669"/>
    <property type="project" value="UniProtKB-UniRule"/>
</dbReference>
<evidence type="ECO:0000256" key="7">
    <source>
        <dbReference type="ARBA" id="ARBA00023136"/>
    </source>
</evidence>
<dbReference type="NCBIfam" id="TIGR01400">
    <property type="entry name" value="fliR"/>
    <property type="match status" value="1"/>
</dbReference>
<evidence type="ECO:0000256" key="8">
    <source>
        <dbReference type="ARBA" id="ARBA00023143"/>
    </source>
</evidence>
<keyword evidence="12" id="KW-0969">Cilium</keyword>
<dbReference type="PRINTS" id="PR00953">
    <property type="entry name" value="TYPE3IMRPROT"/>
</dbReference>
<keyword evidence="12" id="KW-0282">Flagellum</keyword>
<organism evidence="12 13">
    <name type="scientific">Malikia spinosa</name>
    <dbReference type="NCBI Taxonomy" id="86180"/>
    <lineage>
        <taxon>Bacteria</taxon>
        <taxon>Pseudomonadati</taxon>
        <taxon>Pseudomonadota</taxon>
        <taxon>Betaproteobacteria</taxon>
        <taxon>Burkholderiales</taxon>
        <taxon>Comamonadaceae</taxon>
        <taxon>Malikia</taxon>
    </lineage>
</organism>
<evidence type="ECO:0000313" key="13">
    <source>
        <dbReference type="Proteomes" id="UP000238326"/>
    </source>
</evidence>
<comment type="function">
    <text evidence="1 10">Role in flagellar biosynthesis.</text>
</comment>
<keyword evidence="12" id="KW-0966">Cell projection</keyword>
<dbReference type="EMBL" id="VYSB01000013">
    <property type="protein sequence ID" value="MYZ52872.1"/>
    <property type="molecule type" value="Genomic_DNA"/>
</dbReference>
<comment type="similarity">
    <text evidence="2 10">Belongs to the FliR/MopE/SpaR family.</text>
</comment>
<gene>
    <name evidence="12" type="primary">fliR</name>
    <name evidence="12" type="ORF">C6P61_11180</name>
    <name evidence="11" type="ORF">F5985_12180</name>
</gene>
<dbReference type="Pfam" id="PF01311">
    <property type="entry name" value="Bac_export_1"/>
    <property type="match status" value="1"/>
</dbReference>
<feature type="transmembrane region" description="Helical" evidence="10">
    <location>
        <begin position="217"/>
        <end position="237"/>
    </location>
</feature>
<dbReference type="PANTHER" id="PTHR30065">
    <property type="entry name" value="FLAGELLAR BIOSYNTHETIC PROTEIN FLIR"/>
    <property type="match status" value="1"/>
</dbReference>
<feature type="transmembrane region" description="Helical" evidence="10">
    <location>
        <begin position="173"/>
        <end position="197"/>
    </location>
</feature>
<comment type="caution">
    <text evidence="12">The sequence shown here is derived from an EMBL/GenBank/DDBJ whole genome shotgun (WGS) entry which is preliminary data.</text>
</comment>
<feature type="transmembrane region" description="Helical" evidence="10">
    <location>
        <begin position="67"/>
        <end position="89"/>
    </location>
</feature>
<evidence type="ECO:0000256" key="3">
    <source>
        <dbReference type="ARBA" id="ARBA00021717"/>
    </source>
</evidence>
<evidence type="ECO:0000256" key="4">
    <source>
        <dbReference type="ARBA" id="ARBA00022475"/>
    </source>
</evidence>
<keyword evidence="7 10" id="KW-0472">Membrane</keyword>
<evidence type="ECO:0000256" key="2">
    <source>
        <dbReference type="ARBA" id="ARBA00009772"/>
    </source>
</evidence>
<dbReference type="InterPro" id="IPR002010">
    <property type="entry name" value="T3SS_IM_R"/>
</dbReference>
<feature type="transmembrane region" description="Helical" evidence="10">
    <location>
        <begin position="44"/>
        <end position="61"/>
    </location>
</feature>
<dbReference type="Proteomes" id="UP000238326">
    <property type="component" value="Unassembled WGS sequence"/>
</dbReference>
<keyword evidence="5 10" id="KW-0812">Transmembrane</keyword>
<keyword evidence="6 10" id="KW-1133">Transmembrane helix</keyword>
<name>A0A2S9KDE2_9BURK</name>
<dbReference type="GO" id="GO:0044780">
    <property type="term" value="P:bacterial-type flagellum assembly"/>
    <property type="evidence" value="ECO:0007669"/>
    <property type="project" value="UniProtKB-UniRule"/>
</dbReference>
<evidence type="ECO:0000313" key="14">
    <source>
        <dbReference type="Proteomes" id="UP000481947"/>
    </source>
</evidence>
<dbReference type="PANTHER" id="PTHR30065:SF8">
    <property type="entry name" value="FLAGELLAR BIOSYNTHETIC PROTEIN FLIR"/>
    <property type="match status" value="1"/>
</dbReference>
<proteinExistence type="inferred from homology"/>
<reference evidence="12 13" key="1">
    <citation type="submission" date="2018-03" db="EMBL/GenBank/DDBJ databases">
        <title>Comparative genomics illustrates the genes involved in a hyperalkaliphilic mechanisms of Serpentinomonas isolated from highly-alkaline calcium-rich serpentinized springs.</title>
        <authorList>
            <person name="Suzuki S."/>
            <person name="Ishii S."/>
            <person name="Walworth N."/>
            <person name="Bird L."/>
            <person name="Kuenen J.G."/>
            <person name="Nealson K.H."/>
        </authorList>
    </citation>
    <scope>NUCLEOTIDE SEQUENCE [LARGE SCALE GENOMIC DNA]</scope>
    <source>
        <strain evidence="12 13">83</strain>
    </source>
</reference>
<dbReference type="Proteomes" id="UP000481947">
    <property type="component" value="Unassembled WGS sequence"/>
</dbReference>